<gene>
    <name evidence="2" type="ORF">CLO192961_LOCUS218271</name>
</gene>
<evidence type="ECO:0000313" key="3">
    <source>
        <dbReference type="Proteomes" id="UP000766486"/>
    </source>
</evidence>
<accession>A0ABY6UD47</accession>
<evidence type="ECO:0000313" key="2">
    <source>
        <dbReference type="EMBL" id="VUC27781.1"/>
    </source>
</evidence>
<feature type="compositionally biased region" description="Basic residues" evidence="1">
    <location>
        <begin position="37"/>
        <end position="48"/>
    </location>
</feature>
<name>A0ABY6UD47_BIOOC</name>
<keyword evidence="3" id="KW-1185">Reference proteome</keyword>
<feature type="compositionally biased region" description="Basic residues" evidence="1">
    <location>
        <begin position="11"/>
        <end position="20"/>
    </location>
</feature>
<protein>
    <submittedName>
        <fullName evidence="2">Uncharacterized protein</fullName>
    </submittedName>
</protein>
<feature type="region of interest" description="Disordered" evidence="1">
    <location>
        <begin position="1"/>
        <end position="113"/>
    </location>
</feature>
<organism evidence="2 3">
    <name type="scientific">Bionectria ochroleuca</name>
    <name type="common">Gliocladium roseum</name>
    <dbReference type="NCBI Taxonomy" id="29856"/>
    <lineage>
        <taxon>Eukaryota</taxon>
        <taxon>Fungi</taxon>
        <taxon>Dikarya</taxon>
        <taxon>Ascomycota</taxon>
        <taxon>Pezizomycotina</taxon>
        <taxon>Sordariomycetes</taxon>
        <taxon>Hypocreomycetidae</taxon>
        <taxon>Hypocreales</taxon>
        <taxon>Bionectriaceae</taxon>
        <taxon>Clonostachys</taxon>
    </lineage>
</organism>
<comment type="caution">
    <text evidence="2">The sequence shown here is derived from an EMBL/GenBank/DDBJ whole genome shotgun (WGS) entry which is preliminary data.</text>
</comment>
<dbReference type="EMBL" id="CABFNS010000774">
    <property type="protein sequence ID" value="VUC27781.1"/>
    <property type="molecule type" value="Genomic_DNA"/>
</dbReference>
<sequence>MAPFLHELSPRRHRRLRRRQERHEAEQITAREQQRQRRERRRKKWRALKQKDNNDEPEQDYGPLTIGEYEGHHISAGNRASRPEKPPPTYQAATSRVPPKVYRDPNPNSMLNV</sequence>
<evidence type="ECO:0000256" key="1">
    <source>
        <dbReference type="SAM" id="MobiDB-lite"/>
    </source>
</evidence>
<reference evidence="2 3" key="1">
    <citation type="submission" date="2019-06" db="EMBL/GenBank/DDBJ databases">
        <authorList>
            <person name="Broberg M."/>
        </authorList>
    </citation>
    <scope>NUCLEOTIDE SEQUENCE [LARGE SCALE GENOMIC DNA]</scope>
</reference>
<dbReference type="Proteomes" id="UP000766486">
    <property type="component" value="Unassembled WGS sequence"/>
</dbReference>
<proteinExistence type="predicted"/>